<dbReference type="SUPFAM" id="SSF54001">
    <property type="entry name" value="Cysteine proteinases"/>
    <property type="match status" value="1"/>
</dbReference>
<sequence>MLDQRARVPPQPPPHPPSPPRGGLTRALAEARRDLAYRPRLWPYGAGPVVVRRVMGVVGAAVAGTLVVGLMALADMSAAEPEPSAAGTGLMRMPAERRGGEPASGTASGADGFVAGTGPVRPVVEQVAPLKGLRKPHLFVVARKSIDQSTADRVARVKGVRAVELADAASVTMDGKKVQTLGVSPSSFRAYTPKSTANSDSLWANVAAGDVAVSFVLGNDGGLRLGGTAKSGARSLRIGAYATMGLGTIDAVVSRQTARSLGLPENNALVVSAPSVDSAKLRRTLLRVLPKGTQIASVNPVAPKVTAGGSGQTGQTGQIPWSAESFMSSDQIRTALTAAASKLGRPYVWGAEGPDTFDCSGLVQWAYAQAGIRVPRVTHQQFVAGPHVPMAQIQPGDLIFWRHDPTNPGYVSHVAIYWGDGKMLHAPRTGDVVKISPVSTRNLAGVVRISPGVAARVR</sequence>
<evidence type="ECO:0000313" key="7">
    <source>
        <dbReference type="EMBL" id="GII93190.1"/>
    </source>
</evidence>
<comment type="similarity">
    <text evidence="1">Belongs to the peptidase C40 family.</text>
</comment>
<dbReference type="InterPro" id="IPR051794">
    <property type="entry name" value="PG_Endopeptidase_C40"/>
</dbReference>
<dbReference type="PROSITE" id="PS51935">
    <property type="entry name" value="NLPC_P60"/>
    <property type="match status" value="1"/>
</dbReference>
<keyword evidence="3" id="KW-0378">Hydrolase</keyword>
<comment type="caution">
    <text evidence="7">The sequence shown here is derived from an EMBL/GenBank/DDBJ whole genome shotgun (WGS) entry which is preliminary data.</text>
</comment>
<dbReference type="EMBL" id="BOOW01000020">
    <property type="protein sequence ID" value="GII93190.1"/>
    <property type="molecule type" value="Genomic_DNA"/>
</dbReference>
<keyword evidence="4" id="KW-0788">Thiol protease</keyword>
<dbReference type="GO" id="GO:0006508">
    <property type="term" value="P:proteolysis"/>
    <property type="evidence" value="ECO:0007669"/>
    <property type="project" value="UniProtKB-KW"/>
</dbReference>
<proteinExistence type="inferred from homology"/>
<dbReference type="Pfam" id="PF00877">
    <property type="entry name" value="NLPC_P60"/>
    <property type="match status" value="1"/>
</dbReference>
<dbReference type="PANTHER" id="PTHR47359">
    <property type="entry name" value="PEPTIDOGLYCAN DL-ENDOPEPTIDASE CWLO"/>
    <property type="match status" value="1"/>
</dbReference>
<feature type="region of interest" description="Disordered" evidence="5">
    <location>
        <begin position="1"/>
        <end position="24"/>
    </location>
</feature>
<organism evidence="7 8">
    <name type="scientific">Sinosporangium siamense</name>
    <dbReference type="NCBI Taxonomy" id="1367973"/>
    <lineage>
        <taxon>Bacteria</taxon>
        <taxon>Bacillati</taxon>
        <taxon>Actinomycetota</taxon>
        <taxon>Actinomycetes</taxon>
        <taxon>Streptosporangiales</taxon>
        <taxon>Streptosporangiaceae</taxon>
        <taxon>Sinosporangium</taxon>
    </lineage>
</organism>
<dbReference type="AlphaFoldDB" id="A0A919RFY9"/>
<feature type="domain" description="NlpC/P60" evidence="6">
    <location>
        <begin position="329"/>
        <end position="458"/>
    </location>
</feature>
<dbReference type="InterPro" id="IPR038765">
    <property type="entry name" value="Papain-like_cys_pep_sf"/>
</dbReference>
<keyword evidence="8" id="KW-1185">Reference proteome</keyword>
<protein>
    <recommendedName>
        <fullName evidence="6">NlpC/P60 domain-containing protein</fullName>
    </recommendedName>
</protein>
<evidence type="ECO:0000256" key="3">
    <source>
        <dbReference type="ARBA" id="ARBA00022801"/>
    </source>
</evidence>
<dbReference type="PANTHER" id="PTHR47359:SF3">
    <property type="entry name" value="NLP_P60 DOMAIN-CONTAINING PROTEIN-RELATED"/>
    <property type="match status" value="1"/>
</dbReference>
<evidence type="ECO:0000256" key="4">
    <source>
        <dbReference type="ARBA" id="ARBA00022807"/>
    </source>
</evidence>
<gene>
    <name evidence="7" type="ORF">Ssi02_34210</name>
</gene>
<evidence type="ECO:0000313" key="8">
    <source>
        <dbReference type="Proteomes" id="UP000606172"/>
    </source>
</evidence>
<keyword evidence="2" id="KW-0645">Protease</keyword>
<evidence type="ECO:0000256" key="1">
    <source>
        <dbReference type="ARBA" id="ARBA00007074"/>
    </source>
</evidence>
<dbReference type="GO" id="GO:0008234">
    <property type="term" value="F:cysteine-type peptidase activity"/>
    <property type="evidence" value="ECO:0007669"/>
    <property type="project" value="UniProtKB-KW"/>
</dbReference>
<feature type="compositionally biased region" description="Pro residues" evidence="5">
    <location>
        <begin position="9"/>
        <end position="20"/>
    </location>
</feature>
<evidence type="ECO:0000256" key="5">
    <source>
        <dbReference type="SAM" id="MobiDB-lite"/>
    </source>
</evidence>
<evidence type="ECO:0000259" key="6">
    <source>
        <dbReference type="PROSITE" id="PS51935"/>
    </source>
</evidence>
<name>A0A919RFY9_9ACTN</name>
<evidence type="ECO:0000256" key="2">
    <source>
        <dbReference type="ARBA" id="ARBA00022670"/>
    </source>
</evidence>
<accession>A0A919RFY9</accession>
<dbReference type="Gene3D" id="3.90.1720.10">
    <property type="entry name" value="endopeptidase domain like (from Nostoc punctiforme)"/>
    <property type="match status" value="1"/>
</dbReference>
<dbReference type="Proteomes" id="UP000606172">
    <property type="component" value="Unassembled WGS sequence"/>
</dbReference>
<reference evidence="7" key="1">
    <citation type="submission" date="2021-01" db="EMBL/GenBank/DDBJ databases">
        <title>Whole genome shotgun sequence of Sinosporangium siamense NBRC 109515.</title>
        <authorList>
            <person name="Komaki H."/>
            <person name="Tamura T."/>
        </authorList>
    </citation>
    <scope>NUCLEOTIDE SEQUENCE</scope>
    <source>
        <strain evidence="7">NBRC 109515</strain>
    </source>
</reference>
<dbReference type="InterPro" id="IPR000064">
    <property type="entry name" value="NLP_P60_dom"/>
</dbReference>